<dbReference type="RefSeq" id="YP_009448673.1">
    <property type="nucleotide sequence ID" value="NC_036594.1"/>
</dbReference>
<sequence>MWKVGVLIISSGACFSKCISNHKKQRNEEINIRNTYIKNEYRNGGYRNNNPYILHYRLDKEKGEYAFPLSFFDFRNEKVDPLYINSDKGGLSVPVGGSSSIVKHKLYSCLCRNLLLDVGRNVKFMPSKDTLIGIKTKVLPYSMAIQYIKDNYNVDITKYEVTSANIMIKKGRKLSDLYFYGKDVDGKFNAELVSDNLDYMVKCKTHQYIMPYAILGSILLYAGLRRGFRL</sequence>
<dbReference type="EMBL" id="LT906555">
    <property type="protein sequence ID" value="SNW62371.1"/>
    <property type="molecule type" value="Genomic_DNA"/>
</dbReference>
<keyword evidence="1" id="KW-0472">Membrane</keyword>
<name>A0A2I2L4D2_9VIRU</name>
<keyword evidence="1 2" id="KW-0812">Transmembrane</keyword>
<gene>
    <name evidence="2" type="ORF">ORPV_467</name>
</gene>
<dbReference type="GeneID" id="35382258"/>
<organism evidence="2">
    <name type="scientific">Orpheovirus IHUMI-LCC2</name>
    <dbReference type="NCBI Taxonomy" id="2023057"/>
    <lineage>
        <taxon>Viruses</taxon>
        <taxon>Varidnaviria</taxon>
        <taxon>Bamfordvirae</taxon>
        <taxon>Nucleocytoviricota</taxon>
        <taxon>Megaviricetes</taxon>
        <taxon>Pimascovirales</taxon>
        <taxon>Ocovirineae</taxon>
        <taxon>Orpheoviridae</taxon>
        <taxon>Alphaorpheovirus</taxon>
        <taxon>Alphaorpheovirus massiliense</taxon>
    </lineage>
</organism>
<protein>
    <submittedName>
        <fullName evidence="2">Transmembrane domain-containing protein</fullName>
    </submittedName>
</protein>
<evidence type="ECO:0000256" key="1">
    <source>
        <dbReference type="SAM" id="Phobius"/>
    </source>
</evidence>
<keyword evidence="1" id="KW-1133">Transmembrane helix</keyword>
<dbReference type="Proteomes" id="UP000236316">
    <property type="component" value="Segment"/>
</dbReference>
<accession>A0A2I2L4D2</accession>
<reference evidence="2" key="1">
    <citation type="submission" date="2017-08" db="EMBL/GenBank/DDBJ databases">
        <authorList>
            <consortium name="Urmite Genomes"/>
        </authorList>
    </citation>
    <scope>NUCLEOTIDE SEQUENCE [LARGE SCALE GENOMIC DNA]</scope>
    <source>
        <strain evidence="2">IHUMI-LCC2</strain>
    </source>
</reference>
<proteinExistence type="predicted"/>
<evidence type="ECO:0000313" key="2">
    <source>
        <dbReference type="EMBL" id="SNW62371.1"/>
    </source>
</evidence>
<keyword evidence="3" id="KW-1185">Reference proteome</keyword>
<feature type="transmembrane region" description="Helical" evidence="1">
    <location>
        <begin position="208"/>
        <end position="224"/>
    </location>
</feature>
<evidence type="ECO:0000313" key="3">
    <source>
        <dbReference type="Proteomes" id="UP000236316"/>
    </source>
</evidence>
<dbReference type="KEGG" id="vg:35382258"/>